<keyword evidence="2" id="KW-0813">Transport</keyword>
<keyword evidence="6 7" id="KW-0472">Membrane</keyword>
<keyword evidence="4 7" id="KW-0812">Transmembrane</keyword>
<dbReference type="Pfam" id="PF12704">
    <property type="entry name" value="MacB_PCD"/>
    <property type="match status" value="1"/>
</dbReference>
<evidence type="ECO:0008006" key="11">
    <source>
        <dbReference type="Google" id="ProtNLM"/>
    </source>
</evidence>
<evidence type="ECO:0000256" key="1">
    <source>
        <dbReference type="ARBA" id="ARBA00004651"/>
    </source>
</evidence>
<feature type="transmembrane region" description="Helical" evidence="7">
    <location>
        <begin position="275"/>
        <end position="299"/>
    </location>
</feature>
<feature type="transmembrane region" description="Helical" evidence="7">
    <location>
        <begin position="28"/>
        <end position="51"/>
    </location>
</feature>
<evidence type="ECO:0000256" key="3">
    <source>
        <dbReference type="ARBA" id="ARBA00022475"/>
    </source>
</evidence>
<dbReference type="Pfam" id="PF02687">
    <property type="entry name" value="FtsX"/>
    <property type="match status" value="1"/>
</dbReference>
<dbReference type="GO" id="GO:0098797">
    <property type="term" value="C:plasma membrane protein complex"/>
    <property type="evidence" value="ECO:0007669"/>
    <property type="project" value="TreeGrafter"/>
</dbReference>
<sequence>MFFSRKSYELKTVFAFLKAKKGTMTMSFISMFSVLGIAIGVAVIVTVMSVMNGFQSEVKNRMLGILPHAKIMGLGGSLENRDALQAVLIANKEVKSFSAFVSSEALLLGSKEVSGIQFKGIDPKESGSAQKLEGLMVQGQLDSMSNGSFNIVLGKRLADDLNLSLGDPVTVMIPNSLISAMGVIPRLKRFTVSGFFEAGVYEFDQNLAFANLLDAQTLLQMPGKISGMEIDFFDPKLSREMVRKIAIGSGGGYTITDWTVQNPNFFRSLELTKTIIFMVLVLILAVASFNIVSTLVMLIKQKKASIAVMRSLGVDHMGIFKIFLAIGLLLGLAGSILGIGFGILVTEQLSRIVQSLESILGVTLYQAEIYFLSELPTEIHWLEVLWIGLLAVLLSLVSSIIPSYRASRLNPADVLRSHK</sequence>
<dbReference type="InterPro" id="IPR025857">
    <property type="entry name" value="MacB_PCD"/>
</dbReference>
<organism evidence="10">
    <name type="scientific">marine metagenome</name>
    <dbReference type="NCBI Taxonomy" id="408172"/>
    <lineage>
        <taxon>unclassified sequences</taxon>
        <taxon>metagenomes</taxon>
        <taxon>ecological metagenomes</taxon>
    </lineage>
</organism>
<evidence type="ECO:0000256" key="6">
    <source>
        <dbReference type="ARBA" id="ARBA00023136"/>
    </source>
</evidence>
<dbReference type="InterPro" id="IPR003838">
    <property type="entry name" value="ABC3_permease_C"/>
</dbReference>
<evidence type="ECO:0000256" key="7">
    <source>
        <dbReference type="SAM" id="Phobius"/>
    </source>
</evidence>
<dbReference type="EMBL" id="UINC01002236">
    <property type="protein sequence ID" value="SUZ94449.1"/>
    <property type="molecule type" value="Genomic_DNA"/>
</dbReference>
<dbReference type="GO" id="GO:0044874">
    <property type="term" value="P:lipoprotein localization to outer membrane"/>
    <property type="evidence" value="ECO:0007669"/>
    <property type="project" value="TreeGrafter"/>
</dbReference>
<reference evidence="10" key="1">
    <citation type="submission" date="2018-05" db="EMBL/GenBank/DDBJ databases">
        <authorList>
            <person name="Lanie J.A."/>
            <person name="Ng W.-L."/>
            <person name="Kazmierczak K.M."/>
            <person name="Andrzejewski T.M."/>
            <person name="Davidsen T.M."/>
            <person name="Wayne K.J."/>
            <person name="Tettelin H."/>
            <person name="Glass J.I."/>
            <person name="Rusch D."/>
            <person name="Podicherti R."/>
            <person name="Tsui H.-C.T."/>
            <person name="Winkler M.E."/>
        </authorList>
    </citation>
    <scope>NUCLEOTIDE SEQUENCE</scope>
</reference>
<evidence type="ECO:0000259" key="9">
    <source>
        <dbReference type="Pfam" id="PF12704"/>
    </source>
</evidence>
<keyword evidence="3" id="KW-1003">Cell membrane</keyword>
<evidence type="ECO:0000259" key="8">
    <source>
        <dbReference type="Pfam" id="PF02687"/>
    </source>
</evidence>
<feature type="transmembrane region" description="Helical" evidence="7">
    <location>
        <begin position="319"/>
        <end position="345"/>
    </location>
</feature>
<evidence type="ECO:0000256" key="4">
    <source>
        <dbReference type="ARBA" id="ARBA00022692"/>
    </source>
</evidence>
<protein>
    <recommendedName>
        <fullName evidence="11">ABC3 transporter permease protein domain-containing protein</fullName>
    </recommendedName>
</protein>
<dbReference type="InterPro" id="IPR051447">
    <property type="entry name" value="Lipoprotein-release_system"/>
</dbReference>
<feature type="domain" description="ABC3 transporter permease C-terminal" evidence="8">
    <location>
        <begin position="278"/>
        <end position="411"/>
    </location>
</feature>
<dbReference type="AlphaFoldDB" id="A0A381RTN7"/>
<feature type="domain" description="MacB-like periplasmic core" evidence="9">
    <location>
        <begin position="30"/>
        <end position="212"/>
    </location>
</feature>
<evidence type="ECO:0000256" key="2">
    <source>
        <dbReference type="ARBA" id="ARBA00022448"/>
    </source>
</evidence>
<dbReference type="PANTHER" id="PTHR30489">
    <property type="entry name" value="LIPOPROTEIN-RELEASING SYSTEM TRANSMEMBRANE PROTEIN LOLE"/>
    <property type="match status" value="1"/>
</dbReference>
<feature type="transmembrane region" description="Helical" evidence="7">
    <location>
        <begin position="379"/>
        <end position="401"/>
    </location>
</feature>
<dbReference type="PANTHER" id="PTHR30489:SF0">
    <property type="entry name" value="LIPOPROTEIN-RELEASING SYSTEM TRANSMEMBRANE PROTEIN LOLE"/>
    <property type="match status" value="1"/>
</dbReference>
<dbReference type="GO" id="GO:0042953">
    <property type="term" value="P:lipoprotein transport"/>
    <property type="evidence" value="ECO:0007669"/>
    <property type="project" value="InterPro"/>
</dbReference>
<keyword evidence="5 7" id="KW-1133">Transmembrane helix</keyword>
<evidence type="ECO:0000313" key="10">
    <source>
        <dbReference type="EMBL" id="SUZ94449.1"/>
    </source>
</evidence>
<name>A0A381RTN7_9ZZZZ</name>
<proteinExistence type="predicted"/>
<evidence type="ECO:0000256" key="5">
    <source>
        <dbReference type="ARBA" id="ARBA00022989"/>
    </source>
</evidence>
<dbReference type="NCBIfam" id="TIGR02212">
    <property type="entry name" value="lolCE"/>
    <property type="match status" value="1"/>
</dbReference>
<gene>
    <name evidence="10" type="ORF">METZ01_LOCUS47303</name>
</gene>
<comment type="subcellular location">
    <subcellularLocation>
        <location evidence="1">Cell membrane</location>
        <topology evidence="1">Multi-pass membrane protein</topology>
    </subcellularLocation>
</comment>
<dbReference type="InterPro" id="IPR011925">
    <property type="entry name" value="LolCE_TM"/>
</dbReference>
<accession>A0A381RTN7</accession>